<evidence type="ECO:0000313" key="2">
    <source>
        <dbReference type="EMBL" id="SEO48146.1"/>
    </source>
</evidence>
<evidence type="ECO:0000256" key="1">
    <source>
        <dbReference type="SAM" id="MobiDB-lite"/>
    </source>
</evidence>
<sequence>MATEPETRAISLPDNCTWRDPKDPPWPTPEDPDQILTHTTARKAIVCCPQLQIPSIERGSPHFTTCTTSTTATESGIADVLDAIRTHCDPVAPCYYGVRHKYVQAYGRGARQFKRTLTDPLDDAPALTPPPQQTPAPDHVGSCCWQTESGWIIVEAHRDSVTDDATFQIRVGLMMLGPLTRPETVEPVFNTVGESLPGMQKTWPLRQLILTRDRRPPTEPVAEETLGTAGDTRRLQIHGGNPLYGTQSDDLQALPTTLRDTMFTPLSRVSTLVYTTEGRTSPHRSTLTVVEPPLMRTLFVAGTVQRTT</sequence>
<dbReference type="Proteomes" id="UP000198775">
    <property type="component" value="Unassembled WGS sequence"/>
</dbReference>
<feature type="region of interest" description="Disordered" evidence="1">
    <location>
        <begin position="1"/>
        <end position="30"/>
    </location>
</feature>
<dbReference type="AlphaFoldDB" id="A0A1H8Q240"/>
<protein>
    <submittedName>
        <fullName evidence="2">Uncharacterized protein</fullName>
    </submittedName>
</protein>
<reference evidence="3" key="1">
    <citation type="submission" date="2016-10" db="EMBL/GenBank/DDBJ databases">
        <authorList>
            <person name="Varghese N."/>
            <person name="Submissions S."/>
        </authorList>
    </citation>
    <scope>NUCLEOTIDE SEQUENCE [LARGE SCALE GENOMIC DNA]</scope>
    <source>
        <strain evidence="3">IBRC-M 10043</strain>
    </source>
</reference>
<name>A0A1H8Q240_9EURY</name>
<gene>
    <name evidence="2" type="ORF">SAMN05216388_101335</name>
</gene>
<accession>A0A1H8Q240</accession>
<dbReference type="EMBL" id="FOCX01000013">
    <property type="protein sequence ID" value="SEO48146.1"/>
    <property type="molecule type" value="Genomic_DNA"/>
</dbReference>
<proteinExistence type="predicted"/>
<feature type="region of interest" description="Disordered" evidence="1">
    <location>
        <begin position="120"/>
        <end position="140"/>
    </location>
</feature>
<evidence type="ECO:0000313" key="3">
    <source>
        <dbReference type="Proteomes" id="UP000198775"/>
    </source>
</evidence>
<keyword evidence="3" id="KW-1185">Reference proteome</keyword>
<organism evidence="2 3">
    <name type="scientific">Halorientalis persicus</name>
    <dbReference type="NCBI Taxonomy" id="1367881"/>
    <lineage>
        <taxon>Archaea</taxon>
        <taxon>Methanobacteriati</taxon>
        <taxon>Methanobacteriota</taxon>
        <taxon>Stenosarchaea group</taxon>
        <taxon>Halobacteria</taxon>
        <taxon>Halobacteriales</taxon>
        <taxon>Haloarculaceae</taxon>
        <taxon>Halorientalis</taxon>
    </lineage>
</organism>